<dbReference type="PANTHER" id="PTHR42718:SF48">
    <property type="entry name" value="CONSERVED TWO-DOMAIN MEMBRANE PROTEIN-RELATED"/>
    <property type="match status" value="1"/>
</dbReference>
<organism evidence="10 11">
    <name type="scientific">Actinomarinicola tropica</name>
    <dbReference type="NCBI Taxonomy" id="2789776"/>
    <lineage>
        <taxon>Bacteria</taxon>
        <taxon>Bacillati</taxon>
        <taxon>Actinomycetota</taxon>
        <taxon>Acidimicrobiia</taxon>
        <taxon>Acidimicrobiales</taxon>
        <taxon>Iamiaceae</taxon>
        <taxon>Actinomarinicola</taxon>
    </lineage>
</organism>
<dbReference type="Pfam" id="PF07690">
    <property type="entry name" value="MFS_1"/>
    <property type="match status" value="1"/>
</dbReference>
<evidence type="ECO:0000256" key="4">
    <source>
        <dbReference type="ARBA" id="ARBA00022692"/>
    </source>
</evidence>
<evidence type="ECO:0000313" key="11">
    <source>
        <dbReference type="Proteomes" id="UP000334019"/>
    </source>
</evidence>
<dbReference type="Proteomes" id="UP000334019">
    <property type="component" value="Chromosome"/>
</dbReference>
<evidence type="ECO:0000259" key="9">
    <source>
        <dbReference type="PROSITE" id="PS50850"/>
    </source>
</evidence>
<evidence type="ECO:0000256" key="6">
    <source>
        <dbReference type="ARBA" id="ARBA00023136"/>
    </source>
</evidence>
<comment type="subcellular location">
    <subcellularLocation>
        <location evidence="1">Cell membrane</location>
        <topology evidence="1">Multi-pass membrane protein</topology>
    </subcellularLocation>
</comment>
<feature type="domain" description="Major facilitator superfamily (MFS) profile" evidence="9">
    <location>
        <begin position="40"/>
        <end position="485"/>
    </location>
</feature>
<dbReference type="RefSeq" id="WP_153758449.1">
    <property type="nucleotide sequence ID" value="NZ_CP045851.1"/>
</dbReference>
<dbReference type="SUPFAM" id="SSF103473">
    <property type="entry name" value="MFS general substrate transporter"/>
    <property type="match status" value="1"/>
</dbReference>
<feature type="transmembrane region" description="Helical" evidence="8">
    <location>
        <begin position="330"/>
        <end position="348"/>
    </location>
</feature>
<evidence type="ECO:0000256" key="7">
    <source>
        <dbReference type="SAM" id="MobiDB-lite"/>
    </source>
</evidence>
<keyword evidence="4 8" id="KW-0812">Transmembrane</keyword>
<dbReference type="Gene3D" id="1.20.1720.10">
    <property type="entry name" value="Multidrug resistance protein D"/>
    <property type="match status" value="1"/>
</dbReference>
<name>A0A5Q2RF84_9ACTN</name>
<protein>
    <submittedName>
        <fullName evidence="10">DHA2 family efflux MFS transporter permease subunit</fullName>
    </submittedName>
</protein>
<keyword evidence="11" id="KW-1185">Reference proteome</keyword>
<keyword evidence="6 8" id="KW-0472">Membrane</keyword>
<keyword evidence="5 8" id="KW-1133">Transmembrane helix</keyword>
<accession>A0A5Q2RF84</accession>
<dbReference type="AlphaFoldDB" id="A0A5Q2RF84"/>
<feature type="transmembrane region" description="Helical" evidence="8">
    <location>
        <begin position="433"/>
        <end position="450"/>
    </location>
</feature>
<dbReference type="KEGG" id="atq:GH723_04070"/>
<dbReference type="NCBIfam" id="TIGR00711">
    <property type="entry name" value="efflux_EmrB"/>
    <property type="match status" value="1"/>
</dbReference>
<dbReference type="GO" id="GO:0022857">
    <property type="term" value="F:transmembrane transporter activity"/>
    <property type="evidence" value="ECO:0007669"/>
    <property type="project" value="InterPro"/>
</dbReference>
<feature type="transmembrane region" description="Helical" evidence="8">
    <location>
        <begin position="194"/>
        <end position="215"/>
    </location>
</feature>
<reference evidence="10 11" key="1">
    <citation type="submission" date="2019-11" db="EMBL/GenBank/DDBJ databases">
        <authorList>
            <person name="He Y."/>
        </authorList>
    </citation>
    <scope>NUCLEOTIDE SEQUENCE [LARGE SCALE GENOMIC DNA]</scope>
    <source>
        <strain evidence="10 11">SCSIO 58843</strain>
    </source>
</reference>
<dbReference type="InterPro" id="IPR004638">
    <property type="entry name" value="EmrB-like"/>
</dbReference>
<dbReference type="Gene3D" id="1.20.1250.20">
    <property type="entry name" value="MFS general substrate transporter like domains"/>
    <property type="match status" value="1"/>
</dbReference>
<feature type="transmembrane region" description="Helical" evidence="8">
    <location>
        <begin position="75"/>
        <end position="95"/>
    </location>
</feature>
<feature type="transmembrane region" description="Helical" evidence="8">
    <location>
        <begin position="296"/>
        <end position="318"/>
    </location>
</feature>
<feature type="region of interest" description="Disordered" evidence="7">
    <location>
        <begin position="1"/>
        <end position="32"/>
    </location>
</feature>
<evidence type="ECO:0000313" key="10">
    <source>
        <dbReference type="EMBL" id="QGG94343.1"/>
    </source>
</evidence>
<evidence type="ECO:0000256" key="3">
    <source>
        <dbReference type="ARBA" id="ARBA00022475"/>
    </source>
</evidence>
<dbReference type="EMBL" id="CP045851">
    <property type="protein sequence ID" value="QGG94343.1"/>
    <property type="molecule type" value="Genomic_DNA"/>
</dbReference>
<dbReference type="InterPro" id="IPR036259">
    <property type="entry name" value="MFS_trans_sf"/>
</dbReference>
<evidence type="ECO:0000256" key="8">
    <source>
        <dbReference type="SAM" id="Phobius"/>
    </source>
</evidence>
<feature type="transmembrane region" description="Helical" evidence="8">
    <location>
        <begin position="107"/>
        <end position="126"/>
    </location>
</feature>
<evidence type="ECO:0000256" key="1">
    <source>
        <dbReference type="ARBA" id="ARBA00004651"/>
    </source>
</evidence>
<feature type="transmembrane region" description="Helical" evidence="8">
    <location>
        <begin position="227"/>
        <end position="246"/>
    </location>
</feature>
<evidence type="ECO:0000256" key="2">
    <source>
        <dbReference type="ARBA" id="ARBA00022448"/>
    </source>
</evidence>
<dbReference type="CDD" id="cd17321">
    <property type="entry name" value="MFS_MMR_MDR_like"/>
    <property type="match status" value="1"/>
</dbReference>
<feature type="transmembrane region" description="Helical" evidence="8">
    <location>
        <begin position="360"/>
        <end position="377"/>
    </location>
</feature>
<dbReference type="InterPro" id="IPR011701">
    <property type="entry name" value="MFS"/>
</dbReference>
<feature type="transmembrane region" description="Helical" evidence="8">
    <location>
        <begin position="41"/>
        <end position="63"/>
    </location>
</feature>
<evidence type="ECO:0000256" key="5">
    <source>
        <dbReference type="ARBA" id="ARBA00022989"/>
    </source>
</evidence>
<feature type="transmembrane region" description="Helical" evidence="8">
    <location>
        <begin position="389"/>
        <end position="412"/>
    </location>
</feature>
<dbReference type="GO" id="GO:0005886">
    <property type="term" value="C:plasma membrane"/>
    <property type="evidence" value="ECO:0007669"/>
    <property type="project" value="UniProtKB-SubCell"/>
</dbReference>
<keyword evidence="2" id="KW-0813">Transport</keyword>
<feature type="transmembrane region" description="Helical" evidence="8">
    <location>
        <begin position="132"/>
        <end position="154"/>
    </location>
</feature>
<proteinExistence type="predicted"/>
<feature type="transmembrane region" description="Helical" evidence="8">
    <location>
        <begin position="462"/>
        <end position="480"/>
    </location>
</feature>
<gene>
    <name evidence="10" type="ORF">GH723_04070</name>
</gene>
<sequence length="491" mass="50274">MTQLTTPTGEPDPSDPTPNERPPQPATAHADDTARHARATLAIASLAVLATFLDTTVLFVAFGDIARSFDTVSPAQLSWVLNAYTVVVAALLVPAGKVADRVGHKRVFLAGSILFTVASVACAAAPTAAVLVAFRVVQAAGAAALIPSSFALVLRAFPKERLPVAIAIWGASGAIAGALGPTLGAALIELSGWRLVFLINIPVGLVTVGLGTRVLRESLDPTARIPAPFGVAAIAAAGALVSLGVVQSDTWGWTDTGTLAAIGAGLVTLAAFIAHQRRTAAPVLDLDMFASGNFRWANAATLAFGLAFAAMFFGSILFLTDVWGWSTLKAGLGVSPGPLLVAVLAPRFGRLAARVGQRPLLLAGGVVFALGGLWRVLMLDAGTDYLVDYLPSILFTGTGVALCFPQLSSAVGQSLAPNRAGVGGAASQAVRQFGGTLGVALTIALLGQPATLADALGRFDRVWWLLVAGGLLTALLSLPLRTRPAPVEVPA</sequence>
<feature type="compositionally biased region" description="Pro residues" evidence="7">
    <location>
        <begin position="14"/>
        <end position="25"/>
    </location>
</feature>
<dbReference type="PROSITE" id="PS50850">
    <property type="entry name" value="MFS"/>
    <property type="match status" value="1"/>
</dbReference>
<dbReference type="InterPro" id="IPR020846">
    <property type="entry name" value="MFS_dom"/>
</dbReference>
<keyword evidence="3" id="KW-1003">Cell membrane</keyword>
<dbReference type="PANTHER" id="PTHR42718">
    <property type="entry name" value="MAJOR FACILITATOR SUPERFAMILY MULTIDRUG TRANSPORTER MFSC"/>
    <property type="match status" value="1"/>
</dbReference>
<feature type="transmembrane region" description="Helical" evidence="8">
    <location>
        <begin position="166"/>
        <end position="188"/>
    </location>
</feature>
<feature type="transmembrane region" description="Helical" evidence="8">
    <location>
        <begin position="258"/>
        <end position="275"/>
    </location>
</feature>